<keyword evidence="4" id="KW-1003">Cell membrane</keyword>
<comment type="subcellular location">
    <subcellularLocation>
        <location evidence="1">Cell inner membrane</location>
        <topology evidence="1">Single-pass membrane protein</topology>
    </subcellularLocation>
</comment>
<dbReference type="PANTHER" id="PTHR30093">
    <property type="entry name" value="GENERAL SECRETION PATHWAY PROTEIN G"/>
    <property type="match status" value="1"/>
</dbReference>
<proteinExistence type="inferred from homology"/>
<evidence type="ECO:0000313" key="13">
    <source>
        <dbReference type="Proteomes" id="UP000032680"/>
    </source>
</evidence>
<keyword evidence="6" id="KW-0997">Cell inner membrane</keyword>
<sequence>MATHTTDGPELVPPAGRRAAAQAGFTLLEILVVIAILGLLIGLVAPAALRQLSGARTSVARQSIERLGGILDMYKLDTGSYPTSEQGLAALVTKPGDVTGWNGPYVRGTGVPTDAWNHPYVYRFPSTRTGHEYDLCSLGPTGKASSDSDMICNTN</sequence>
<reference evidence="12 13" key="1">
    <citation type="submission" date="2012-11" db="EMBL/GenBank/DDBJ databases">
        <title>Whole genome sequence of Acidisphaera rubrifaciens HS-AP3.</title>
        <authorList>
            <person name="Azuma Y."/>
            <person name="Higashiura N."/>
            <person name="Hirakawa H."/>
            <person name="Matsushita K."/>
        </authorList>
    </citation>
    <scope>NUCLEOTIDE SEQUENCE [LARGE SCALE GENOMIC DNA]</scope>
    <source>
        <strain evidence="12 13">HS-AP3</strain>
    </source>
</reference>
<evidence type="ECO:0000256" key="7">
    <source>
        <dbReference type="ARBA" id="ARBA00022692"/>
    </source>
</evidence>
<keyword evidence="7 10" id="KW-0812">Transmembrane</keyword>
<dbReference type="Pfam" id="PF08334">
    <property type="entry name" value="T2SSG"/>
    <property type="match status" value="1"/>
</dbReference>
<gene>
    <name evidence="12" type="ORF">Asru_0128_05</name>
</gene>
<dbReference type="GO" id="GO:0015627">
    <property type="term" value="C:type II protein secretion system complex"/>
    <property type="evidence" value="ECO:0007669"/>
    <property type="project" value="InterPro"/>
</dbReference>
<evidence type="ECO:0000256" key="5">
    <source>
        <dbReference type="ARBA" id="ARBA00022481"/>
    </source>
</evidence>
<dbReference type="Gene3D" id="3.30.700.10">
    <property type="entry name" value="Glycoprotein, Type 4 Pilin"/>
    <property type="match status" value="1"/>
</dbReference>
<dbReference type="NCBIfam" id="TIGR01710">
    <property type="entry name" value="typeII_sec_gspG"/>
    <property type="match status" value="1"/>
</dbReference>
<dbReference type="PROSITE" id="PS00409">
    <property type="entry name" value="PROKAR_NTER_METHYL"/>
    <property type="match status" value="1"/>
</dbReference>
<dbReference type="PRINTS" id="PR00813">
    <property type="entry name" value="BCTERIALGSPG"/>
</dbReference>
<name>A0A0D6P5Z3_9PROT</name>
<dbReference type="PANTHER" id="PTHR30093:SF45">
    <property type="entry name" value="TYPE II SECRETION SYSTEM CORE PROTEIN G"/>
    <property type="match status" value="1"/>
</dbReference>
<evidence type="ECO:0000256" key="8">
    <source>
        <dbReference type="ARBA" id="ARBA00022989"/>
    </source>
</evidence>
<evidence type="ECO:0000256" key="10">
    <source>
        <dbReference type="SAM" id="Phobius"/>
    </source>
</evidence>
<evidence type="ECO:0000313" key="12">
    <source>
        <dbReference type="EMBL" id="GAN76608.1"/>
    </source>
</evidence>
<evidence type="ECO:0000256" key="4">
    <source>
        <dbReference type="ARBA" id="ARBA00022475"/>
    </source>
</evidence>
<accession>A0A0D6P5Z3</accession>
<comment type="similarity">
    <text evidence="2">Belongs to the GSP G family.</text>
</comment>
<dbReference type="InterPro" id="IPR010054">
    <property type="entry name" value="Type2_sec_GspG"/>
</dbReference>
<keyword evidence="5" id="KW-0488">Methylation</keyword>
<dbReference type="GO" id="GO:0015628">
    <property type="term" value="P:protein secretion by the type II secretion system"/>
    <property type="evidence" value="ECO:0007669"/>
    <property type="project" value="InterPro"/>
</dbReference>
<organism evidence="12 13">
    <name type="scientific">Acidisphaera rubrifaciens HS-AP3</name>
    <dbReference type="NCBI Taxonomy" id="1231350"/>
    <lineage>
        <taxon>Bacteria</taxon>
        <taxon>Pseudomonadati</taxon>
        <taxon>Pseudomonadota</taxon>
        <taxon>Alphaproteobacteria</taxon>
        <taxon>Acetobacterales</taxon>
        <taxon>Acetobacteraceae</taxon>
        <taxon>Acidisphaera</taxon>
    </lineage>
</organism>
<evidence type="ECO:0000256" key="1">
    <source>
        <dbReference type="ARBA" id="ARBA00004377"/>
    </source>
</evidence>
<comment type="caution">
    <text evidence="12">The sequence shown here is derived from an EMBL/GenBank/DDBJ whole genome shotgun (WGS) entry which is preliminary data.</text>
</comment>
<evidence type="ECO:0000256" key="6">
    <source>
        <dbReference type="ARBA" id="ARBA00022519"/>
    </source>
</evidence>
<keyword evidence="9 10" id="KW-0472">Membrane</keyword>
<evidence type="ECO:0000256" key="3">
    <source>
        <dbReference type="ARBA" id="ARBA00020042"/>
    </source>
</evidence>
<dbReference type="InterPro" id="IPR012902">
    <property type="entry name" value="N_methyl_site"/>
</dbReference>
<dbReference type="NCBIfam" id="TIGR02532">
    <property type="entry name" value="IV_pilin_GFxxxE"/>
    <property type="match status" value="1"/>
</dbReference>
<keyword evidence="13" id="KW-1185">Reference proteome</keyword>
<dbReference type="Proteomes" id="UP000032680">
    <property type="component" value="Unassembled WGS sequence"/>
</dbReference>
<dbReference type="InterPro" id="IPR045584">
    <property type="entry name" value="Pilin-like"/>
</dbReference>
<dbReference type="AlphaFoldDB" id="A0A0D6P5Z3"/>
<dbReference type="OrthoDB" id="9795612at2"/>
<feature type="transmembrane region" description="Helical" evidence="10">
    <location>
        <begin position="20"/>
        <end position="49"/>
    </location>
</feature>
<feature type="domain" description="Type II secretion system protein GspG C-terminal" evidence="11">
    <location>
        <begin position="49"/>
        <end position="148"/>
    </location>
</feature>
<protein>
    <recommendedName>
        <fullName evidence="3">Type II secretion system core protein G</fullName>
    </recommendedName>
</protein>
<dbReference type="Pfam" id="PF07963">
    <property type="entry name" value="N_methyl"/>
    <property type="match status" value="1"/>
</dbReference>
<keyword evidence="8 10" id="KW-1133">Transmembrane helix</keyword>
<evidence type="ECO:0000259" key="11">
    <source>
        <dbReference type="Pfam" id="PF08334"/>
    </source>
</evidence>
<dbReference type="InterPro" id="IPR013545">
    <property type="entry name" value="T2SS_protein-GspG_C"/>
</dbReference>
<evidence type="ECO:0000256" key="2">
    <source>
        <dbReference type="ARBA" id="ARBA00009984"/>
    </source>
</evidence>
<dbReference type="GO" id="GO:0005886">
    <property type="term" value="C:plasma membrane"/>
    <property type="evidence" value="ECO:0007669"/>
    <property type="project" value="UniProtKB-SubCell"/>
</dbReference>
<dbReference type="SUPFAM" id="SSF54523">
    <property type="entry name" value="Pili subunits"/>
    <property type="match status" value="1"/>
</dbReference>
<evidence type="ECO:0000256" key="9">
    <source>
        <dbReference type="ARBA" id="ARBA00023136"/>
    </source>
</evidence>
<dbReference type="InterPro" id="IPR000983">
    <property type="entry name" value="Bac_GSPG_pilin"/>
</dbReference>
<dbReference type="RefSeq" id="WP_084623242.1">
    <property type="nucleotide sequence ID" value="NZ_BANB01000128.1"/>
</dbReference>
<dbReference type="EMBL" id="BANB01000128">
    <property type="protein sequence ID" value="GAN76608.1"/>
    <property type="molecule type" value="Genomic_DNA"/>
</dbReference>